<sequence>MPDNPRYALQDVPGKGKGLVATQDIPKGTRIIEEKPIMTRPKRAPTGFSLRGQFNALNNKQQQAFLSLKNVHPYKNADEQYLGTFMRYPLQGLRYMDQAVQLLSGKELGGSLLGGLFVEASKMNIGHSDLARARILAEKATPYLKISYGSDSLQVLDNQHRANHPSKNIYYGLSSLDWATPVHDVPSSLDSTGFEDWLWRREGLQKSQIYFESPNSFLSNFTFLSFLELPHRDRKSPEFYENVGKSNCRPRRHWCFLGEILEFDLSDLVIVVKDIDDTNVEILLEPNARSIFPRLRKAHTVAILYAQRDGNITEPEIGLENVALFQIFPTSLSHLIALRDLTQEFSTKRETDNARTCHGCVQADPKADGLNKCIMMADQMYAKRNVPGKGLGLIATRDIPRGTRILSESALILGPELVGDDLRSCISEQWSNLNRQQRQDYASFGNMHPCTNEIERLCAIFNTNCLPLKGTYMSETGNPDGSQNRHKRGGLFPTACRINHACDRNAGAHWMESSQQIAVTALKDISKDEEITIHYLGLNKPRRVRRAMLQKDFGFECSCGLCSLPAKESKNSDRQLGEIPRLSLFIFGRIAASRRDRPLRELREFDQLVRLHNEQETGTADMGRIYVAIAEGVLKHSDLARGKVFAERAISDFEIVYGSDCMEIQKWGYLVDDPTEYELFGHSKGWKTTVDAIPTGLSPEKFEAWLWKRESVRSVEQIVDFRSRATFPPIIHLPVSSNSDYYETNEVSCSRARNHWCFLGEITHTTKFGNSSLAVKDVDGKEIKLKFETEEKGRELPPNRVRKGYTVAIINAKPHEFPIEDENCGGKIGILHDDELYLHTFFSRAIRVERSDSSIFNRIQWSENVPWMSDEISLAVQVPAMFNVLVLQ</sequence>
<dbReference type="Proteomes" id="UP000297280">
    <property type="component" value="Unassembled WGS sequence"/>
</dbReference>
<dbReference type="STRING" id="87229.A0A4Z1KB31"/>
<dbReference type="EMBL" id="PQXO01000657">
    <property type="protein sequence ID" value="TGO83361.1"/>
    <property type="molecule type" value="Genomic_DNA"/>
</dbReference>
<feature type="domain" description="SET" evidence="1">
    <location>
        <begin position="378"/>
        <end position="536"/>
    </location>
</feature>
<evidence type="ECO:0000259" key="1">
    <source>
        <dbReference type="PROSITE" id="PS50280"/>
    </source>
</evidence>
<proteinExistence type="predicted"/>
<dbReference type="PANTHER" id="PTHR47332:SF2">
    <property type="entry name" value="SET-6"/>
    <property type="match status" value="1"/>
</dbReference>
<comment type="caution">
    <text evidence="2">The sequence shown here is derived from an EMBL/GenBank/DDBJ whole genome shotgun (WGS) entry which is preliminary data.</text>
</comment>
<gene>
    <name evidence="2" type="ORF">BPOR_0658g00010</name>
</gene>
<keyword evidence="3" id="KW-1185">Reference proteome</keyword>
<dbReference type="Gene3D" id="2.170.270.10">
    <property type="entry name" value="SET domain"/>
    <property type="match status" value="1"/>
</dbReference>
<accession>A0A4Z1KB31</accession>
<dbReference type="PROSITE" id="PS50280">
    <property type="entry name" value="SET"/>
    <property type="match status" value="1"/>
</dbReference>
<dbReference type="InterPro" id="IPR001214">
    <property type="entry name" value="SET_dom"/>
</dbReference>
<dbReference type="AlphaFoldDB" id="A0A4Z1KB31"/>
<dbReference type="CDD" id="cd20071">
    <property type="entry name" value="SET_SMYD"/>
    <property type="match status" value="1"/>
</dbReference>
<name>A0A4Z1KB31_9HELO</name>
<reference evidence="2 3" key="1">
    <citation type="submission" date="2017-12" db="EMBL/GenBank/DDBJ databases">
        <title>Comparative genomics of Botrytis spp.</title>
        <authorList>
            <person name="Valero-Jimenez C.A."/>
            <person name="Tapia P."/>
            <person name="Veloso J."/>
            <person name="Silva-Moreno E."/>
            <person name="Staats M."/>
            <person name="Valdes J.H."/>
            <person name="Van Kan J.A.L."/>
        </authorList>
    </citation>
    <scope>NUCLEOTIDE SEQUENCE [LARGE SCALE GENOMIC DNA]</scope>
    <source>
        <strain evidence="2 3">MUCL3349</strain>
    </source>
</reference>
<evidence type="ECO:0000313" key="3">
    <source>
        <dbReference type="Proteomes" id="UP000297280"/>
    </source>
</evidence>
<evidence type="ECO:0000313" key="2">
    <source>
        <dbReference type="EMBL" id="TGO83361.1"/>
    </source>
</evidence>
<dbReference type="Pfam" id="PF00856">
    <property type="entry name" value="SET"/>
    <property type="match status" value="1"/>
</dbReference>
<dbReference type="InterPro" id="IPR053185">
    <property type="entry name" value="SET_domain_protein"/>
</dbReference>
<dbReference type="SMART" id="SM00317">
    <property type="entry name" value="SET"/>
    <property type="match status" value="1"/>
</dbReference>
<protein>
    <recommendedName>
        <fullName evidence="1">SET domain-containing protein</fullName>
    </recommendedName>
</protein>
<organism evidence="2 3">
    <name type="scientific">Botrytis porri</name>
    <dbReference type="NCBI Taxonomy" id="87229"/>
    <lineage>
        <taxon>Eukaryota</taxon>
        <taxon>Fungi</taxon>
        <taxon>Dikarya</taxon>
        <taxon>Ascomycota</taxon>
        <taxon>Pezizomycotina</taxon>
        <taxon>Leotiomycetes</taxon>
        <taxon>Helotiales</taxon>
        <taxon>Sclerotiniaceae</taxon>
        <taxon>Botrytis</taxon>
    </lineage>
</organism>
<dbReference type="InterPro" id="IPR046341">
    <property type="entry name" value="SET_dom_sf"/>
</dbReference>
<dbReference type="SUPFAM" id="SSF82199">
    <property type="entry name" value="SET domain"/>
    <property type="match status" value="2"/>
</dbReference>
<dbReference type="PANTHER" id="PTHR47332">
    <property type="entry name" value="SET DOMAIN-CONTAINING PROTEIN 5"/>
    <property type="match status" value="1"/>
</dbReference>